<reference evidence="6" key="2">
    <citation type="submission" date="2015-07" db="EMBL/GenBank/DDBJ databases">
        <title>The genome sequence of Plasmodium falciparum RAJ116.</title>
        <authorList>
            <consortium name="The Broad Institute Genome Sequencing Platform"/>
            <person name="Volkman S.K."/>
            <person name="Neafsey D.E."/>
            <person name="Dash A.P."/>
            <person name="Chitnis C.E."/>
            <person name="Hartl D.L."/>
            <person name="Young S.K."/>
            <person name="Kodira C.D."/>
            <person name="Zeng Q."/>
            <person name="Koehrsen M."/>
            <person name="Godfrey P."/>
            <person name="Alvarado L."/>
            <person name="Berlin A."/>
            <person name="Borenstein D."/>
            <person name="Chen Z."/>
            <person name="Engels R."/>
            <person name="Freedman E."/>
            <person name="Gellesch M."/>
            <person name="Goldberg J."/>
            <person name="Griggs A."/>
            <person name="Gujja S."/>
            <person name="Heiman D."/>
            <person name="Hepburn T."/>
            <person name="Howarth C."/>
            <person name="Jen D."/>
            <person name="Larson L."/>
            <person name="Lewis B."/>
            <person name="Mehta T."/>
            <person name="Park D."/>
            <person name="Pearson M."/>
            <person name="Roberts A."/>
            <person name="Saif S."/>
            <person name="Shea T."/>
            <person name="Shenoy N."/>
            <person name="Sisk P."/>
            <person name="Stolte C."/>
            <person name="Sykes S."/>
            <person name="Walk T."/>
            <person name="White J."/>
            <person name="Yandava C."/>
            <person name="Wirth D.F."/>
            <person name="Nusbaum C."/>
            <person name="Birren B."/>
        </authorList>
    </citation>
    <scope>NUCLEOTIDE SEQUENCE [LARGE SCALE GENOMIC DNA]</scope>
    <source>
        <strain evidence="6">RAJ116</strain>
    </source>
</reference>
<feature type="region of interest" description="Disordered" evidence="3">
    <location>
        <begin position="454"/>
        <end position="475"/>
    </location>
</feature>
<dbReference type="InterPro" id="IPR049730">
    <property type="entry name" value="SNF2/RAD54-like_C"/>
</dbReference>
<reference evidence="6" key="1">
    <citation type="submission" date="2015-07" db="EMBL/GenBank/DDBJ databases">
        <title>Annotation of Plasmodium falciparum RAJ116.</title>
        <authorList>
            <consortium name="The Broad Institute Genome Sequencing Platform"/>
            <person name="Volkman S.K."/>
            <person name="Neafsey D.E."/>
            <person name="Dash A.P."/>
            <person name="Chitnis C.E."/>
            <person name="Hartl D.L."/>
            <person name="Young S.K."/>
            <person name="Zeng Q."/>
            <person name="Koehrsen M."/>
            <person name="Alvarado L."/>
            <person name="Berlin A."/>
            <person name="Borenstein D."/>
            <person name="Chapman S.B."/>
            <person name="Chen Z."/>
            <person name="Engels R."/>
            <person name="Freedman E."/>
            <person name="Gellesch M."/>
            <person name="Goldberg J."/>
            <person name="Griggs A."/>
            <person name="Gujja S."/>
            <person name="Heilman E.R."/>
            <person name="Heiman D.I."/>
            <person name="Howarth C."/>
            <person name="Jen D."/>
            <person name="Larson L."/>
            <person name="Mehta T."/>
            <person name="Neiman D."/>
            <person name="Park D."/>
            <person name="Pearson M."/>
            <person name="Roberts A."/>
            <person name="Saif S."/>
            <person name="Shea T."/>
            <person name="Shenoy N."/>
            <person name="Sisk P."/>
            <person name="Stolte C."/>
            <person name="Sykes S."/>
            <person name="Walk T."/>
            <person name="White J."/>
            <person name="Yandava C."/>
            <person name="Haas B."/>
            <person name="Henn M.R."/>
            <person name="Nusbaum C."/>
            <person name="Birren B."/>
        </authorList>
    </citation>
    <scope>NUCLEOTIDE SEQUENCE [LARGE SCALE GENOMIC DNA]</scope>
    <source>
        <strain evidence="6">RAJ116</strain>
    </source>
</reference>
<evidence type="ECO:0000256" key="3">
    <source>
        <dbReference type="SAM" id="MobiDB-lite"/>
    </source>
</evidence>
<dbReference type="GO" id="GO:0042393">
    <property type="term" value="F:histone binding"/>
    <property type="evidence" value="ECO:0007669"/>
    <property type="project" value="TreeGrafter"/>
</dbReference>
<keyword evidence="5" id="KW-0067">ATP-binding</keyword>
<dbReference type="GO" id="GO:0000785">
    <property type="term" value="C:chromatin"/>
    <property type="evidence" value="ECO:0007669"/>
    <property type="project" value="TreeGrafter"/>
</dbReference>
<gene>
    <name evidence="5" type="ORF">PFLG_00187</name>
</gene>
<dbReference type="Pfam" id="PF00271">
    <property type="entry name" value="Helicase_C"/>
    <property type="match status" value="1"/>
</dbReference>
<dbReference type="InterPro" id="IPR001650">
    <property type="entry name" value="Helicase_C-like"/>
</dbReference>
<dbReference type="PANTHER" id="PTHR45623">
    <property type="entry name" value="CHROMODOMAIN-HELICASE-DNA-BINDING PROTEIN 3-RELATED-RELATED"/>
    <property type="match status" value="1"/>
</dbReference>
<feature type="compositionally biased region" description="Low complexity" evidence="3">
    <location>
        <begin position="454"/>
        <end position="467"/>
    </location>
</feature>
<name>A0A0L0CSF1_PLAFA</name>
<evidence type="ECO:0000313" key="6">
    <source>
        <dbReference type="Proteomes" id="UP000054566"/>
    </source>
</evidence>
<feature type="region of interest" description="Disordered" evidence="3">
    <location>
        <begin position="162"/>
        <end position="190"/>
    </location>
</feature>
<dbReference type="Gene3D" id="1.10.10.60">
    <property type="entry name" value="Homeodomain-like"/>
    <property type="match status" value="1"/>
</dbReference>
<evidence type="ECO:0000256" key="1">
    <source>
        <dbReference type="ARBA" id="ARBA00022801"/>
    </source>
</evidence>
<keyword evidence="5" id="KW-0347">Helicase</keyword>
<dbReference type="Proteomes" id="UP000054566">
    <property type="component" value="Unassembled WGS sequence"/>
</dbReference>
<dbReference type="Gene3D" id="3.40.50.300">
    <property type="entry name" value="P-loop containing nucleotide triphosphate hydrolases"/>
    <property type="match status" value="1"/>
</dbReference>
<accession>A0A0L0CSF1</accession>
<dbReference type="GO" id="GO:0004386">
    <property type="term" value="F:helicase activity"/>
    <property type="evidence" value="ECO:0007669"/>
    <property type="project" value="UniProtKB-KW"/>
</dbReference>
<keyword evidence="2" id="KW-0539">Nucleus</keyword>
<dbReference type="GO" id="GO:0005634">
    <property type="term" value="C:nucleus"/>
    <property type="evidence" value="ECO:0007669"/>
    <property type="project" value="TreeGrafter"/>
</dbReference>
<evidence type="ECO:0000256" key="2">
    <source>
        <dbReference type="ARBA" id="ARBA00023242"/>
    </source>
</evidence>
<dbReference type="InterPro" id="IPR009057">
    <property type="entry name" value="Homeodomain-like_sf"/>
</dbReference>
<dbReference type="EMBL" id="GG663813">
    <property type="protein sequence ID" value="KNC35340.1"/>
    <property type="molecule type" value="Genomic_DNA"/>
</dbReference>
<dbReference type="GO" id="GO:0003682">
    <property type="term" value="F:chromatin binding"/>
    <property type="evidence" value="ECO:0007669"/>
    <property type="project" value="TreeGrafter"/>
</dbReference>
<dbReference type="InterPro" id="IPR027417">
    <property type="entry name" value="P-loop_NTPase"/>
</dbReference>
<dbReference type="SUPFAM" id="SSF52540">
    <property type="entry name" value="P-loop containing nucleoside triphosphate hydrolases"/>
    <property type="match status" value="1"/>
</dbReference>
<keyword evidence="1" id="KW-0378">Hydrolase</keyword>
<protein>
    <submittedName>
        <fullName evidence="5">Helicase</fullName>
    </submittedName>
</protein>
<sequence>MILSMGNYPYLRIDGSTPGDERQVRINQFNEPNSNIFIFLLSTRAGGIGINLTTADIKKNCRESSKEVKIRFFNHSEREINLNSAKENNKQELHDILNFGAPEVYKTQDISSISDEDIDIILADAEKRTIEIEKKLKNLENIFDLTNISLDGGLNMYNDLEKEASEESTDEEDSSGSGEETILEGSGNNDIVEENGVKKKKKKKKNINKIRRTIKKFLKNNKKNMTFLDLGERKSKWKVMNTACGRTNKKKMVLHGWRAEARGGHDFQFFNVEKLDELEKIEDKWNNYMINQEKINVLIEAQNEEKDYEKIVTFNEFLDKHAKNIYQIITLINPSLFDEHKDTKEEELLKMGTHSDVNSNDKDYKRSSFMSTDYNMKTTYLNNINSNNNNNNNINDNVGTSINTIDDQQYFKKKILSLFESGKKLQMIKFKDRNIKNCYTQVANFIKKNFPEKINNNDTNNNKSTTLKNKKLKKGKQTKNVNVEKDIASVDIEKIKLQKQELMKQGFAKWNKAEFNKLMSGLIIYGTNEVEYIYEKYFSNSKKSMEDIKAYLTVFFRKYDQIKGGVRLFDKIKRSDLQKKIIEEENDMITEFVEKQLSEGVDSIEKLQLPSNLRYDFMEKREVLNITEEVKTENEENVLSNEELAYYDRENKILLWLLYQQGVVQIKNIHILTPYYWPEAYNFFKYATTPFENVEYRCRLIVDAIAELYAKKMFIFILYIKIFSFFSDNFRKCLKNMSYSNKKKEYKKFSNKNVMSFEFNSDIQNDIGVIKSHTRKDF</sequence>
<dbReference type="AlphaFoldDB" id="A0A0L0CSF1"/>
<dbReference type="CDD" id="cd18793">
    <property type="entry name" value="SF2_C_SNF"/>
    <property type="match status" value="1"/>
</dbReference>
<feature type="domain" description="Helicase C-terminal" evidence="4">
    <location>
        <begin position="5"/>
        <end position="56"/>
    </location>
</feature>
<organism evidence="5 6">
    <name type="scientific">Plasmodium falciparum RAJ116</name>
    <dbReference type="NCBI Taxonomy" id="580058"/>
    <lineage>
        <taxon>Eukaryota</taxon>
        <taxon>Sar</taxon>
        <taxon>Alveolata</taxon>
        <taxon>Apicomplexa</taxon>
        <taxon>Aconoidasida</taxon>
        <taxon>Haemosporida</taxon>
        <taxon>Plasmodiidae</taxon>
        <taxon>Plasmodium</taxon>
        <taxon>Plasmodium (Laverania)</taxon>
    </lineage>
</organism>
<dbReference type="OrthoDB" id="5857104at2759"/>
<dbReference type="SUPFAM" id="SSF46689">
    <property type="entry name" value="Homeodomain-like"/>
    <property type="match status" value="1"/>
</dbReference>
<keyword evidence="5" id="KW-0547">Nucleotide-binding</keyword>
<dbReference type="GO" id="GO:0003677">
    <property type="term" value="F:DNA binding"/>
    <property type="evidence" value="ECO:0007669"/>
    <property type="project" value="TreeGrafter"/>
</dbReference>
<dbReference type="GO" id="GO:0140658">
    <property type="term" value="F:ATP-dependent chromatin remodeler activity"/>
    <property type="evidence" value="ECO:0007669"/>
    <property type="project" value="TreeGrafter"/>
</dbReference>
<evidence type="ECO:0000259" key="4">
    <source>
        <dbReference type="Pfam" id="PF00271"/>
    </source>
</evidence>
<evidence type="ECO:0000313" key="5">
    <source>
        <dbReference type="EMBL" id="KNC35340.1"/>
    </source>
</evidence>
<dbReference type="GO" id="GO:0016887">
    <property type="term" value="F:ATP hydrolysis activity"/>
    <property type="evidence" value="ECO:0007669"/>
    <property type="project" value="TreeGrafter"/>
</dbReference>
<proteinExistence type="predicted"/>